<evidence type="ECO:0000256" key="1">
    <source>
        <dbReference type="ARBA" id="ARBA00010164"/>
    </source>
</evidence>
<dbReference type="PANTHER" id="PTHR37419">
    <property type="entry name" value="SERINE/THREONINE-PROTEIN KINASE TOXIN HIPA"/>
    <property type="match status" value="1"/>
</dbReference>
<organism evidence="5 6">
    <name type="scientific">Rhodanobacter thiooxydans</name>
    <dbReference type="NCBI Taxonomy" id="416169"/>
    <lineage>
        <taxon>Bacteria</taxon>
        <taxon>Pseudomonadati</taxon>
        <taxon>Pseudomonadota</taxon>
        <taxon>Gammaproteobacteria</taxon>
        <taxon>Lysobacterales</taxon>
        <taxon>Rhodanobacteraceae</taxon>
        <taxon>Rhodanobacter</taxon>
    </lineage>
</organism>
<dbReference type="InterPro" id="IPR052028">
    <property type="entry name" value="HipA_Ser/Thr_kinase"/>
</dbReference>
<evidence type="ECO:0000259" key="4">
    <source>
        <dbReference type="Pfam" id="PF07804"/>
    </source>
</evidence>
<dbReference type="GO" id="GO:0004674">
    <property type="term" value="F:protein serine/threonine kinase activity"/>
    <property type="evidence" value="ECO:0007669"/>
    <property type="project" value="TreeGrafter"/>
</dbReference>
<gene>
    <name evidence="5" type="ORF">RHOFW104T7_05525</name>
</gene>
<sequence>MNPLIVQLHLDGQWHDAMELMFLRPADGHASPCTLGYLDTYVVAHLDRLGATTTFATSATLPLDWTIRTEPQWPAFLFDIEPSGAARRFLLQRLALPVRADDAATDLQLLAQCTPAPVGHLRIKSAFGALAGPSIGFPMAEVVARDARFLEYAYEQGAAIGGATGAGGEAPKLLLTEDAGGLLHPDATLDDTRARRHWFVKFPRGDGGPTDQAILRAEHCYYGALAKLDIAVVGGDAMRLEEAGRPSLWLPRFDRAIDAGAVRRIAVESVYALAGVTRPGSYMTHPQAVAALASAWTAAGQAGDVPALLREYLRRDLLNLVLGNSDNHGRNTAVLRHADRLELAPIYDLAPMVMDEEGISRTTKWPAPVEVAGEVDWRAACATLQPWGDPQRLFDDLRADAETLRALPDLLHDFGLPQAVFNHPRIALGTLDARLRRGELLA</sequence>
<dbReference type="InterPro" id="IPR012893">
    <property type="entry name" value="HipA-like_C"/>
</dbReference>
<keyword evidence="3" id="KW-0418">Kinase</keyword>
<feature type="domain" description="HipA-like C-terminal" evidence="4">
    <location>
        <begin position="165"/>
        <end position="367"/>
    </location>
</feature>
<comment type="similarity">
    <text evidence="1">Belongs to the HipA Ser/Thr kinase family.</text>
</comment>
<accession>A0A154QL83</accession>
<proteinExistence type="inferred from homology"/>
<dbReference type="EMBL" id="LVJS01000012">
    <property type="protein sequence ID" value="KZC25047.1"/>
    <property type="molecule type" value="Genomic_DNA"/>
</dbReference>
<protein>
    <submittedName>
        <fullName evidence="5">Toxin HipA</fullName>
    </submittedName>
</protein>
<evidence type="ECO:0000256" key="3">
    <source>
        <dbReference type="ARBA" id="ARBA00022777"/>
    </source>
</evidence>
<keyword evidence="2" id="KW-0808">Transferase</keyword>
<dbReference type="PANTHER" id="PTHR37419:SF8">
    <property type="entry name" value="TOXIN YJJJ"/>
    <property type="match status" value="1"/>
</dbReference>
<name>A0A154QL83_9GAMM</name>
<dbReference type="RefSeq" id="WP_008434544.1">
    <property type="nucleotide sequence ID" value="NZ_LVJS01000012.1"/>
</dbReference>
<dbReference type="InterPro" id="IPR016869">
    <property type="entry name" value="UCP028135_HipA-like"/>
</dbReference>
<evidence type="ECO:0000256" key="2">
    <source>
        <dbReference type="ARBA" id="ARBA00022679"/>
    </source>
</evidence>
<evidence type="ECO:0000313" key="5">
    <source>
        <dbReference type="EMBL" id="KZC25047.1"/>
    </source>
</evidence>
<evidence type="ECO:0000313" key="6">
    <source>
        <dbReference type="Proteomes" id="UP000076131"/>
    </source>
</evidence>
<reference evidence="5 6" key="1">
    <citation type="journal article" date="2016" name="MBio">
        <title>Lateral Gene Transfer in a Heavy Metal-Contaminated-Groundwater Microbial Community.</title>
        <authorList>
            <person name="Hemme C.L."/>
            <person name="Green S.J."/>
            <person name="Rishishwar L."/>
            <person name="Prakash O."/>
            <person name="Pettenato A."/>
            <person name="Chakraborty R."/>
            <person name="Deutschbauer A.M."/>
            <person name="Van Nostrand J.D."/>
            <person name="Wu L."/>
            <person name="He Z."/>
            <person name="Jordan I.K."/>
            <person name="Hazen T.C."/>
            <person name="Arkin A.P."/>
            <person name="Kostka J.E."/>
            <person name="Zhou J."/>
        </authorList>
    </citation>
    <scope>NUCLEOTIDE SEQUENCE [LARGE SCALE GENOMIC DNA]</scope>
    <source>
        <strain evidence="5 6">FW104-T7</strain>
    </source>
</reference>
<keyword evidence="6" id="KW-1185">Reference proteome</keyword>
<dbReference type="AlphaFoldDB" id="A0A154QL83"/>
<dbReference type="eggNOG" id="COG3550">
    <property type="taxonomic scope" value="Bacteria"/>
</dbReference>
<dbReference type="GO" id="GO:0005829">
    <property type="term" value="C:cytosol"/>
    <property type="evidence" value="ECO:0007669"/>
    <property type="project" value="TreeGrafter"/>
</dbReference>
<comment type="caution">
    <text evidence="5">The sequence shown here is derived from an EMBL/GenBank/DDBJ whole genome shotgun (WGS) entry which is preliminary data.</text>
</comment>
<dbReference type="Pfam" id="PF07804">
    <property type="entry name" value="HipA_C"/>
    <property type="match status" value="1"/>
</dbReference>
<dbReference type="Proteomes" id="UP000076131">
    <property type="component" value="Unassembled WGS sequence"/>
</dbReference>
<dbReference type="PIRSF" id="PIRSF028135">
    <property type="entry name" value="UCP028135_HipA-like"/>
    <property type="match status" value="1"/>
</dbReference>
<dbReference type="STRING" id="416169.RHOFW104T7_05525"/>